<protein>
    <recommendedName>
        <fullName evidence="4">ATP-dependent RNA helicase</fullName>
        <ecNumber evidence="4">3.6.4.13</ecNumber>
    </recommendedName>
</protein>
<evidence type="ECO:0000313" key="7">
    <source>
        <dbReference type="Proteomes" id="UP000251960"/>
    </source>
</evidence>
<keyword evidence="4" id="KW-0694">RNA-binding</keyword>
<dbReference type="Pfam" id="PF00270">
    <property type="entry name" value="DEAD"/>
    <property type="match status" value="1"/>
</dbReference>
<dbReference type="GO" id="GO:0003724">
    <property type="term" value="F:RNA helicase activity"/>
    <property type="evidence" value="ECO:0007669"/>
    <property type="project" value="UniProtKB-EC"/>
</dbReference>
<keyword evidence="2 4" id="KW-0378">Hydrolase</keyword>
<gene>
    <name evidence="6" type="primary">Os01g0164500_1</name>
    <name evidence="6" type="ORF">Zm00014a_022814</name>
</gene>
<dbReference type="CDD" id="cd17960">
    <property type="entry name" value="DEADc_DDX55"/>
    <property type="match status" value="1"/>
</dbReference>
<comment type="domain">
    <text evidence="4">The Q motif is unique to and characteristic of the DEAD box family of RNA helicases and controls ATP binding and hydrolysis.</text>
</comment>
<organism evidence="6 7">
    <name type="scientific">Zea mays</name>
    <name type="common">Maize</name>
    <dbReference type="NCBI Taxonomy" id="4577"/>
    <lineage>
        <taxon>Eukaryota</taxon>
        <taxon>Viridiplantae</taxon>
        <taxon>Streptophyta</taxon>
        <taxon>Embryophyta</taxon>
        <taxon>Tracheophyta</taxon>
        <taxon>Spermatophyta</taxon>
        <taxon>Magnoliopsida</taxon>
        <taxon>Liliopsida</taxon>
        <taxon>Poales</taxon>
        <taxon>Poaceae</taxon>
        <taxon>PACMAD clade</taxon>
        <taxon>Panicoideae</taxon>
        <taxon>Andropogonodae</taxon>
        <taxon>Andropogoneae</taxon>
        <taxon>Tripsacinae</taxon>
        <taxon>Zea</taxon>
    </lineage>
</organism>
<reference evidence="6 7" key="1">
    <citation type="journal article" date="2018" name="Nat. Genet.">
        <title>Extensive intraspecific gene order and gene structural variations between Mo17 and other maize genomes.</title>
        <authorList>
            <person name="Sun S."/>
            <person name="Zhou Y."/>
            <person name="Chen J."/>
            <person name="Shi J."/>
            <person name="Zhao H."/>
            <person name="Zhao H."/>
            <person name="Song W."/>
            <person name="Zhang M."/>
            <person name="Cui Y."/>
            <person name="Dong X."/>
            <person name="Liu H."/>
            <person name="Ma X."/>
            <person name="Jiao Y."/>
            <person name="Wang B."/>
            <person name="Wei X."/>
            <person name="Stein J.C."/>
            <person name="Glaubitz J.C."/>
            <person name="Lu F."/>
            <person name="Yu G."/>
            <person name="Liang C."/>
            <person name="Fengler K."/>
            <person name="Li B."/>
            <person name="Rafalski A."/>
            <person name="Schnable P.S."/>
            <person name="Ware D.H."/>
            <person name="Buckler E.S."/>
            <person name="Lai J."/>
        </authorList>
    </citation>
    <scope>NUCLEOTIDE SEQUENCE [LARGE SCALE GENOMIC DNA]</scope>
    <source>
        <strain evidence="7">cv. Missouri 17</strain>
        <tissue evidence="6">Seedling</tissue>
    </source>
</reference>
<dbReference type="InterPro" id="IPR014001">
    <property type="entry name" value="Helicase_ATP-bd"/>
</dbReference>
<dbReference type="GO" id="GO:0016787">
    <property type="term" value="F:hydrolase activity"/>
    <property type="evidence" value="ECO:0007669"/>
    <property type="project" value="UniProtKB-KW"/>
</dbReference>
<dbReference type="OMA" id="QMNYNIS"/>
<evidence type="ECO:0000256" key="4">
    <source>
        <dbReference type="RuleBase" id="RU365068"/>
    </source>
</evidence>
<evidence type="ECO:0000256" key="2">
    <source>
        <dbReference type="ARBA" id="ARBA00022801"/>
    </source>
</evidence>
<dbReference type="EC" id="3.6.4.13" evidence="4"/>
<dbReference type="Proteomes" id="UP000251960">
    <property type="component" value="Chromosome 5"/>
</dbReference>
<accession>A0A3L6ERH6</accession>
<evidence type="ECO:0000256" key="1">
    <source>
        <dbReference type="ARBA" id="ARBA00022741"/>
    </source>
</evidence>
<dbReference type="PROSITE" id="PS51192">
    <property type="entry name" value="HELICASE_ATP_BIND_1"/>
    <property type="match status" value="1"/>
</dbReference>
<comment type="caution">
    <text evidence="6">The sequence shown here is derived from an EMBL/GenBank/DDBJ whole genome shotgun (WGS) entry which is preliminary data.</text>
</comment>
<keyword evidence="3 4" id="KW-0067">ATP-binding</keyword>
<dbReference type="AlphaFoldDB" id="A0A3L6ERH6"/>
<dbReference type="SUPFAM" id="SSF52540">
    <property type="entry name" value="P-loop containing nucleoside triphosphate hydrolases"/>
    <property type="match status" value="1"/>
</dbReference>
<dbReference type="InterPro" id="IPR000629">
    <property type="entry name" value="RNA-helicase_DEAD-box_CS"/>
</dbReference>
<evidence type="ECO:0000259" key="5">
    <source>
        <dbReference type="PROSITE" id="PS51192"/>
    </source>
</evidence>
<name>A0A3L6ERH6_MAIZE</name>
<dbReference type="GO" id="GO:0003723">
    <property type="term" value="F:RNA binding"/>
    <property type="evidence" value="ECO:0007669"/>
    <property type="project" value="UniProtKB-UniRule"/>
</dbReference>
<dbReference type="PROSITE" id="PS00039">
    <property type="entry name" value="DEAD_ATP_HELICASE"/>
    <property type="match status" value="1"/>
</dbReference>
<comment type="function">
    <text evidence="4">RNA helicase.</text>
</comment>
<comment type="similarity">
    <text evidence="4">Belongs to the DEAD box helicase family.</text>
</comment>
<dbReference type="SMART" id="SM00487">
    <property type="entry name" value="DEXDc"/>
    <property type="match status" value="1"/>
</dbReference>
<dbReference type="InterPro" id="IPR011545">
    <property type="entry name" value="DEAD/DEAH_box_helicase_dom"/>
</dbReference>
<keyword evidence="1 4" id="KW-0547">Nucleotide-binding</keyword>
<keyword evidence="4 6" id="KW-0347">Helicase</keyword>
<evidence type="ECO:0000256" key="3">
    <source>
        <dbReference type="ARBA" id="ARBA00022840"/>
    </source>
</evidence>
<sequence>MAASTVAATARKGALTDQRFSELSPALSLEVVEALDRGGFQWCTPVQAAAIPHLLSHKDVAVDAATGSRKTLAFIVPVVEILRRRSSPPKSHEVLAMIISPTRELSLQIFNVAQPFFATLNGVSSMFLVGGLDIKAELKKVEEEGANILVGTPGKLFDIMHTDALEYKNLEILILDEADRLLDMGFQKHINFVLSMLPKLRRTGLFSATQTKAVADLSKAGLRNLIRVEVKTEAKSTSKDAGQQELGPSITPLGLRLEYMVCEASKKSSQLADFLVQNSGKKIMV</sequence>
<dbReference type="InterPro" id="IPR027417">
    <property type="entry name" value="P-loop_NTPase"/>
</dbReference>
<dbReference type="EMBL" id="NCVQ01000006">
    <property type="protein sequence ID" value="PWZ23445.1"/>
    <property type="molecule type" value="Genomic_DNA"/>
</dbReference>
<dbReference type="SMR" id="A0A3L6ERH6"/>
<proteinExistence type="inferred from homology"/>
<feature type="domain" description="Helicase ATP-binding" evidence="5">
    <location>
        <begin position="51"/>
        <end position="228"/>
    </location>
</feature>
<comment type="catalytic activity">
    <reaction evidence="4">
        <text>ATP + H2O = ADP + phosphate + H(+)</text>
        <dbReference type="Rhea" id="RHEA:13065"/>
        <dbReference type="ChEBI" id="CHEBI:15377"/>
        <dbReference type="ChEBI" id="CHEBI:15378"/>
        <dbReference type="ChEBI" id="CHEBI:30616"/>
        <dbReference type="ChEBI" id="CHEBI:43474"/>
        <dbReference type="ChEBI" id="CHEBI:456216"/>
        <dbReference type="EC" id="3.6.4.13"/>
    </reaction>
</comment>
<dbReference type="PANTHER" id="PTHR24031">
    <property type="entry name" value="RNA HELICASE"/>
    <property type="match status" value="1"/>
</dbReference>
<evidence type="ECO:0000313" key="6">
    <source>
        <dbReference type="EMBL" id="PWZ23445.1"/>
    </source>
</evidence>
<dbReference type="GO" id="GO:0005524">
    <property type="term" value="F:ATP binding"/>
    <property type="evidence" value="ECO:0007669"/>
    <property type="project" value="UniProtKB-UniRule"/>
</dbReference>
<dbReference type="Gene3D" id="3.40.50.300">
    <property type="entry name" value="P-loop containing nucleotide triphosphate hydrolases"/>
    <property type="match status" value="1"/>
</dbReference>